<dbReference type="Proteomes" id="UP001652461">
    <property type="component" value="Unassembled WGS sequence"/>
</dbReference>
<feature type="domain" description="Aminotransferase class I/classII large" evidence="10">
    <location>
        <begin position="46"/>
        <end position="367"/>
    </location>
</feature>
<comment type="function">
    <text evidence="2">Decarboxylates L-threonine-O-3-phosphate to yield (R)-1-amino-2-propanol O-2-phosphate, the precursor for the linkage between the nucleotide loop and the corrin ring in cobalamin.</text>
</comment>
<evidence type="ECO:0000256" key="9">
    <source>
        <dbReference type="ARBA" id="ARBA00048531"/>
    </source>
</evidence>
<keyword evidence="6" id="KW-0663">Pyridoxal phosphate</keyword>
<evidence type="ECO:0000256" key="8">
    <source>
        <dbReference type="ARBA" id="ARBA00029996"/>
    </source>
</evidence>
<sequence length="376" mass="41432">MIQIQSGTASIVEGKLHRGNEPKQFVYLHGGDICGAAEASGRNTAEILDFSANINPLGMPPGVREAIIESLDSSLNYPDPFCRGLKAALSEKLGQPENFILCGNGGADLIYRLVYATRPKRALVTAPAFAEYEEALNQTGTWIDFFPLGKTLEITEDYVDKLSAEHDMVFLCNPNNPTGILTPRSVVKKLLDKAKALDVRVCLDECFLDFVEHEEAYSAAGWLTEYPNLIILKSFTKMYAIPGLRLGYVLSADGELLNRMCLAGQPWSVSEPAQAAGIAALKAGGFREKTIALIDRERTFLKEQLEKLGFRVCDGRANYLCFQAEGDETLADRLQAEGILIRRCANYHGLGGDYYRTAVRGHEENEELLACLKKVL</sequence>
<dbReference type="Gene3D" id="3.40.640.10">
    <property type="entry name" value="Type I PLP-dependent aspartate aminotransferase-like (Major domain)"/>
    <property type="match status" value="1"/>
</dbReference>
<dbReference type="InterPro" id="IPR005860">
    <property type="entry name" value="CobD"/>
</dbReference>
<dbReference type="InterPro" id="IPR015422">
    <property type="entry name" value="PyrdxlP-dep_Trfase_small"/>
</dbReference>
<evidence type="ECO:0000256" key="4">
    <source>
        <dbReference type="ARBA" id="ARBA00012285"/>
    </source>
</evidence>
<dbReference type="EMBL" id="JAOQKC010000008">
    <property type="protein sequence ID" value="MCU6696685.1"/>
    <property type="molecule type" value="Genomic_DNA"/>
</dbReference>
<dbReference type="PROSITE" id="PS00105">
    <property type="entry name" value="AA_TRANSFER_CLASS_1"/>
    <property type="match status" value="1"/>
</dbReference>
<comment type="cofactor">
    <cofactor evidence="1">
        <name>pyridoxal 5'-phosphate</name>
        <dbReference type="ChEBI" id="CHEBI:597326"/>
    </cofactor>
</comment>
<dbReference type="RefSeq" id="WP_262670693.1">
    <property type="nucleotide sequence ID" value="NZ_JAOQKC010000008.1"/>
</dbReference>
<keyword evidence="5" id="KW-0169">Cobalamin biosynthesis</keyword>
<evidence type="ECO:0000313" key="11">
    <source>
        <dbReference type="EMBL" id="MCU6696685.1"/>
    </source>
</evidence>
<evidence type="ECO:0000256" key="7">
    <source>
        <dbReference type="ARBA" id="ARBA00023239"/>
    </source>
</evidence>
<dbReference type="InterPro" id="IPR015421">
    <property type="entry name" value="PyrdxlP-dep_Trfase_major"/>
</dbReference>
<organism evidence="11 12">
    <name type="scientific">Laedolimicola ammoniilytica</name>
    <dbReference type="NCBI Taxonomy" id="2981771"/>
    <lineage>
        <taxon>Bacteria</taxon>
        <taxon>Bacillati</taxon>
        <taxon>Bacillota</taxon>
        <taxon>Clostridia</taxon>
        <taxon>Lachnospirales</taxon>
        <taxon>Lachnospiraceae</taxon>
        <taxon>Laedolimicola</taxon>
    </lineage>
</organism>
<keyword evidence="12" id="KW-1185">Reference proteome</keyword>
<reference evidence="11 12" key="1">
    <citation type="journal article" date="2021" name="ISME Commun">
        <title>Automated analysis of genomic sequences facilitates high-throughput and comprehensive description of bacteria.</title>
        <authorList>
            <person name="Hitch T.C.A."/>
        </authorList>
    </citation>
    <scope>NUCLEOTIDE SEQUENCE [LARGE SCALE GENOMIC DNA]</scope>
    <source>
        <strain evidence="11 12">Sanger_04</strain>
    </source>
</reference>
<dbReference type="GO" id="GO:0048472">
    <property type="term" value="F:threonine-phosphate decarboxylase activity"/>
    <property type="evidence" value="ECO:0007669"/>
    <property type="project" value="UniProtKB-EC"/>
</dbReference>
<evidence type="ECO:0000259" key="10">
    <source>
        <dbReference type="Pfam" id="PF00155"/>
    </source>
</evidence>
<evidence type="ECO:0000256" key="6">
    <source>
        <dbReference type="ARBA" id="ARBA00022898"/>
    </source>
</evidence>
<evidence type="ECO:0000256" key="2">
    <source>
        <dbReference type="ARBA" id="ARBA00003444"/>
    </source>
</evidence>
<evidence type="ECO:0000256" key="3">
    <source>
        <dbReference type="ARBA" id="ARBA00004953"/>
    </source>
</evidence>
<proteinExistence type="predicted"/>
<dbReference type="PANTHER" id="PTHR42885:SF1">
    <property type="entry name" value="THREONINE-PHOSPHATE DECARBOXYLASE"/>
    <property type="match status" value="1"/>
</dbReference>
<protein>
    <recommendedName>
        <fullName evidence="4">threonine-phosphate decarboxylase</fullName>
        <ecNumber evidence="4">4.1.1.81</ecNumber>
    </recommendedName>
    <alternativeName>
        <fullName evidence="8">L-threonine-O-3-phosphate decarboxylase</fullName>
    </alternativeName>
</protein>
<dbReference type="InterPro" id="IPR004838">
    <property type="entry name" value="NHTrfase_class1_PyrdxlP-BS"/>
</dbReference>
<dbReference type="PANTHER" id="PTHR42885">
    <property type="entry name" value="HISTIDINOL-PHOSPHATE AMINOTRANSFERASE-RELATED"/>
    <property type="match status" value="1"/>
</dbReference>
<comment type="caution">
    <text evidence="11">The sequence shown here is derived from an EMBL/GenBank/DDBJ whole genome shotgun (WGS) entry which is preliminary data.</text>
</comment>
<dbReference type="CDD" id="cd00609">
    <property type="entry name" value="AAT_like"/>
    <property type="match status" value="1"/>
</dbReference>
<evidence type="ECO:0000313" key="12">
    <source>
        <dbReference type="Proteomes" id="UP001652461"/>
    </source>
</evidence>
<dbReference type="Gene3D" id="3.90.1150.10">
    <property type="entry name" value="Aspartate Aminotransferase, domain 1"/>
    <property type="match status" value="1"/>
</dbReference>
<dbReference type="NCBIfam" id="TIGR01140">
    <property type="entry name" value="L_thr_O3P_dcar"/>
    <property type="match status" value="1"/>
</dbReference>
<evidence type="ECO:0000256" key="1">
    <source>
        <dbReference type="ARBA" id="ARBA00001933"/>
    </source>
</evidence>
<dbReference type="InterPro" id="IPR015424">
    <property type="entry name" value="PyrdxlP-dep_Trfase"/>
</dbReference>
<evidence type="ECO:0000256" key="5">
    <source>
        <dbReference type="ARBA" id="ARBA00022573"/>
    </source>
</evidence>
<dbReference type="InterPro" id="IPR004839">
    <property type="entry name" value="Aminotransferase_I/II_large"/>
</dbReference>
<keyword evidence="7 11" id="KW-0456">Lyase</keyword>
<gene>
    <name evidence="11" type="primary">cobD</name>
    <name evidence="11" type="ORF">OCV63_07215</name>
</gene>
<comment type="catalytic activity">
    <reaction evidence="9">
        <text>O-phospho-L-threonine + H(+) = (R)-1-aminopropan-2-yl phosphate + CO2</text>
        <dbReference type="Rhea" id="RHEA:11492"/>
        <dbReference type="ChEBI" id="CHEBI:15378"/>
        <dbReference type="ChEBI" id="CHEBI:16526"/>
        <dbReference type="ChEBI" id="CHEBI:58563"/>
        <dbReference type="ChEBI" id="CHEBI:58675"/>
        <dbReference type="EC" id="4.1.1.81"/>
    </reaction>
</comment>
<dbReference type="SUPFAM" id="SSF53383">
    <property type="entry name" value="PLP-dependent transferases"/>
    <property type="match status" value="1"/>
</dbReference>
<dbReference type="Pfam" id="PF00155">
    <property type="entry name" value="Aminotran_1_2"/>
    <property type="match status" value="1"/>
</dbReference>
<accession>A0ABT2RXF0</accession>
<name>A0ABT2RXF0_9FIRM</name>
<comment type="pathway">
    <text evidence="3">Cofactor biosynthesis; adenosylcobalamin biosynthesis.</text>
</comment>
<dbReference type="EC" id="4.1.1.81" evidence="4"/>